<organism evidence="3 4">
    <name type="scientific">Fodinibius salicampi</name>
    <dbReference type="NCBI Taxonomy" id="1920655"/>
    <lineage>
        <taxon>Bacteria</taxon>
        <taxon>Pseudomonadati</taxon>
        <taxon>Balneolota</taxon>
        <taxon>Balneolia</taxon>
        <taxon>Balneolales</taxon>
        <taxon>Balneolaceae</taxon>
        <taxon>Fodinibius</taxon>
    </lineage>
</organism>
<dbReference type="Pfam" id="PF12836">
    <property type="entry name" value="HHH_3"/>
    <property type="match status" value="1"/>
</dbReference>
<dbReference type="NCBIfam" id="TIGR00426">
    <property type="entry name" value="competence protein ComEA helix-hairpin-helix repeat region"/>
    <property type="match status" value="1"/>
</dbReference>
<sequence length="177" mass="20282">MKRRLFFWLEKLKITPAERKSIVGLMIILVVLAVSNIALSPSTPFDGEYYHELEAQFRERTAQLEAEKKKRMDRYLPPTEKSPPMAVISDTITTKEEDKESDTQAIGEGSIERINVNTADQETLQTLPGIGPAYSERIIIYREENGGFKRIEELKEIKGIGEKRLEKLKPFVKLKDS</sequence>
<dbReference type="Proteomes" id="UP001207337">
    <property type="component" value="Unassembled WGS sequence"/>
</dbReference>
<evidence type="ECO:0000256" key="1">
    <source>
        <dbReference type="SAM" id="Phobius"/>
    </source>
</evidence>
<dbReference type="PANTHER" id="PTHR21180">
    <property type="entry name" value="ENDONUCLEASE/EXONUCLEASE/PHOSPHATASE FAMILY DOMAIN-CONTAINING PROTEIN 1"/>
    <property type="match status" value="1"/>
</dbReference>
<proteinExistence type="predicted"/>
<keyword evidence="1" id="KW-0812">Transmembrane</keyword>
<feature type="domain" description="Helix-hairpin-helix DNA-binding motif class 1" evidence="2">
    <location>
        <begin position="152"/>
        <end position="171"/>
    </location>
</feature>
<dbReference type="Gene3D" id="1.10.150.320">
    <property type="entry name" value="Photosystem II 12 kDa extrinsic protein"/>
    <property type="match status" value="1"/>
</dbReference>
<feature type="domain" description="Helix-hairpin-helix DNA-binding motif class 1" evidence="2">
    <location>
        <begin position="122"/>
        <end position="141"/>
    </location>
</feature>
<accession>A0ABT3Q325</accession>
<reference evidence="3 4" key="1">
    <citation type="submission" date="2021-11" db="EMBL/GenBank/DDBJ databases">
        <title>Aliifidinibius sp. nov., a new bacterium isolated from saline soil.</title>
        <authorList>
            <person name="Galisteo C."/>
            <person name="De La Haba R."/>
            <person name="Sanchez-Porro C."/>
            <person name="Ventosa A."/>
        </authorList>
    </citation>
    <scope>NUCLEOTIDE SEQUENCE [LARGE SCALE GENOMIC DNA]</scope>
    <source>
        <strain evidence="3 4">KACC 190600</strain>
    </source>
</reference>
<dbReference type="InterPro" id="IPR003583">
    <property type="entry name" value="Hlx-hairpin-Hlx_DNA-bd_motif"/>
</dbReference>
<keyword evidence="1" id="KW-1133">Transmembrane helix</keyword>
<dbReference type="InterPro" id="IPR051675">
    <property type="entry name" value="Endo/Exo/Phosphatase_dom_1"/>
</dbReference>
<evidence type="ECO:0000313" key="3">
    <source>
        <dbReference type="EMBL" id="MCW9714451.1"/>
    </source>
</evidence>
<keyword evidence="1" id="KW-0472">Membrane</keyword>
<evidence type="ECO:0000313" key="4">
    <source>
        <dbReference type="Proteomes" id="UP001207337"/>
    </source>
</evidence>
<dbReference type="RefSeq" id="WP_265791744.1">
    <property type="nucleotide sequence ID" value="NZ_BAABRS010000005.1"/>
</dbReference>
<dbReference type="SUPFAM" id="SSF47781">
    <property type="entry name" value="RuvA domain 2-like"/>
    <property type="match status" value="1"/>
</dbReference>
<feature type="transmembrane region" description="Helical" evidence="1">
    <location>
        <begin position="21"/>
        <end position="39"/>
    </location>
</feature>
<dbReference type="EMBL" id="JAJNDC010000005">
    <property type="protein sequence ID" value="MCW9714451.1"/>
    <property type="molecule type" value="Genomic_DNA"/>
</dbReference>
<dbReference type="InterPro" id="IPR010994">
    <property type="entry name" value="RuvA_2-like"/>
</dbReference>
<dbReference type="SMART" id="SM00278">
    <property type="entry name" value="HhH1"/>
    <property type="match status" value="2"/>
</dbReference>
<evidence type="ECO:0000259" key="2">
    <source>
        <dbReference type="SMART" id="SM00278"/>
    </source>
</evidence>
<keyword evidence="4" id="KW-1185">Reference proteome</keyword>
<name>A0ABT3Q325_9BACT</name>
<dbReference type="InterPro" id="IPR004509">
    <property type="entry name" value="Competence_ComEA_HhH"/>
</dbReference>
<gene>
    <name evidence="3" type="ORF">LQ318_16210</name>
</gene>
<protein>
    <submittedName>
        <fullName evidence="3">Helix-hairpin-helix domain-containing protein</fullName>
    </submittedName>
</protein>
<comment type="caution">
    <text evidence="3">The sequence shown here is derived from an EMBL/GenBank/DDBJ whole genome shotgun (WGS) entry which is preliminary data.</text>
</comment>
<dbReference type="PANTHER" id="PTHR21180:SF32">
    <property type="entry name" value="ENDONUCLEASE_EXONUCLEASE_PHOSPHATASE FAMILY DOMAIN-CONTAINING PROTEIN 1"/>
    <property type="match status" value="1"/>
</dbReference>